<dbReference type="SUPFAM" id="SSF55120">
    <property type="entry name" value="Pseudouridine synthase"/>
    <property type="match status" value="1"/>
</dbReference>
<dbReference type="GO" id="GO:0006396">
    <property type="term" value="P:RNA processing"/>
    <property type="evidence" value="ECO:0007669"/>
    <property type="project" value="UniProtKB-ARBA"/>
</dbReference>
<dbReference type="PROSITE" id="PS50889">
    <property type="entry name" value="S4"/>
    <property type="match status" value="1"/>
</dbReference>
<evidence type="ECO:0000256" key="1">
    <source>
        <dbReference type="ARBA" id="ARBA00000073"/>
    </source>
</evidence>
<feature type="compositionally biased region" description="Polar residues" evidence="7">
    <location>
        <begin position="93"/>
        <end position="106"/>
    </location>
</feature>
<dbReference type="Pfam" id="PF00849">
    <property type="entry name" value="PseudoU_synth_2"/>
    <property type="match status" value="1"/>
</dbReference>
<dbReference type="CDD" id="cd02869">
    <property type="entry name" value="PseudoU_synth_RluA_like"/>
    <property type="match status" value="1"/>
</dbReference>
<evidence type="ECO:0000313" key="9">
    <source>
        <dbReference type="EMBL" id="EIM56088.1"/>
    </source>
</evidence>
<dbReference type="GO" id="GO:0003723">
    <property type="term" value="F:RNA binding"/>
    <property type="evidence" value="ECO:0007669"/>
    <property type="project" value="UniProtKB-KW"/>
</dbReference>
<dbReference type="InterPro" id="IPR036986">
    <property type="entry name" value="S4_RNA-bd_sf"/>
</dbReference>
<feature type="region of interest" description="Disordered" evidence="7">
    <location>
        <begin position="74"/>
        <end position="125"/>
    </location>
</feature>
<organism evidence="9 10">
    <name type="scientific">Eubacterium cellulosolvens (strain ATCC 43171 / JCM 9499 / 6)</name>
    <name type="common">Cillobacterium cellulosolvens</name>
    <dbReference type="NCBI Taxonomy" id="633697"/>
    <lineage>
        <taxon>Bacteria</taxon>
        <taxon>Bacillati</taxon>
        <taxon>Bacillota</taxon>
        <taxon>Clostridia</taxon>
        <taxon>Eubacteriales</taxon>
        <taxon>Eubacteriaceae</taxon>
        <taxon>Eubacterium</taxon>
    </lineage>
</organism>
<evidence type="ECO:0000256" key="7">
    <source>
        <dbReference type="SAM" id="MobiDB-lite"/>
    </source>
</evidence>
<evidence type="ECO:0000259" key="8">
    <source>
        <dbReference type="Pfam" id="PF00849"/>
    </source>
</evidence>
<protein>
    <recommendedName>
        <fullName evidence="4">RNA pseudouridylate synthase</fullName>
    </recommendedName>
    <alternativeName>
        <fullName evidence="5">RNA-uridine isomerase</fullName>
    </alternativeName>
</protein>
<comment type="catalytic activity">
    <reaction evidence="1">
        <text>a uridine in RNA = a pseudouridine in RNA</text>
        <dbReference type="Rhea" id="RHEA:48348"/>
        <dbReference type="Rhea" id="RHEA-COMP:12068"/>
        <dbReference type="Rhea" id="RHEA-COMP:12069"/>
        <dbReference type="ChEBI" id="CHEBI:65314"/>
        <dbReference type="ChEBI" id="CHEBI:65315"/>
    </reaction>
</comment>
<reference evidence="9 10" key="2">
    <citation type="submission" date="2012-02" db="EMBL/GenBank/DDBJ databases">
        <title>Improved High-Quality Draft sequence of Eubacterium cellulosolvens 6.</title>
        <authorList>
            <consortium name="US DOE Joint Genome Institute"/>
            <person name="Lucas S."/>
            <person name="Han J."/>
            <person name="Lapidus A."/>
            <person name="Cheng J.-F."/>
            <person name="Goodwin L."/>
            <person name="Pitluck S."/>
            <person name="Peters L."/>
            <person name="Mikhailova N."/>
            <person name="Gu W."/>
            <person name="Detter J.C."/>
            <person name="Han C."/>
            <person name="Tapia R."/>
            <person name="Land M."/>
            <person name="Hauser L."/>
            <person name="Kyrpides N."/>
            <person name="Ivanova N."/>
            <person name="Pagani I."/>
            <person name="Johnson E."/>
            <person name="Mukhopadhyay B."/>
            <person name="Anderson I."/>
            <person name="Woyke T."/>
        </authorList>
    </citation>
    <scope>NUCLEOTIDE SEQUENCE [LARGE SCALE GENOMIC DNA]</scope>
    <source>
        <strain evidence="9 10">6</strain>
    </source>
</reference>
<dbReference type="InterPro" id="IPR006145">
    <property type="entry name" value="PsdUridine_synth_RsuA/RluA"/>
</dbReference>
<keyword evidence="10" id="KW-1185">Reference proteome</keyword>
<reference evidence="9 10" key="1">
    <citation type="submission" date="2010-08" db="EMBL/GenBank/DDBJ databases">
        <authorList>
            <consortium name="US DOE Joint Genome Institute (JGI-PGF)"/>
            <person name="Lucas S."/>
            <person name="Copeland A."/>
            <person name="Lapidus A."/>
            <person name="Cheng J.-F."/>
            <person name="Bruce D."/>
            <person name="Goodwin L."/>
            <person name="Pitluck S."/>
            <person name="Land M.L."/>
            <person name="Hauser L."/>
            <person name="Chang Y.-J."/>
            <person name="Anderson I.J."/>
            <person name="Johnson E."/>
            <person name="Mulhopadhyay B."/>
            <person name="Kyrpides N."/>
            <person name="Woyke T.J."/>
        </authorList>
    </citation>
    <scope>NUCLEOTIDE SEQUENCE [LARGE SCALE GENOMIC DNA]</scope>
    <source>
        <strain evidence="9 10">6</strain>
    </source>
</reference>
<dbReference type="Gene3D" id="3.10.290.10">
    <property type="entry name" value="RNA-binding S4 domain"/>
    <property type="match status" value="1"/>
</dbReference>
<name>I5AQL5_EUBC6</name>
<evidence type="ECO:0000256" key="4">
    <source>
        <dbReference type="ARBA" id="ARBA00031870"/>
    </source>
</evidence>
<evidence type="ECO:0000256" key="3">
    <source>
        <dbReference type="ARBA" id="ARBA00023235"/>
    </source>
</evidence>
<dbReference type="Gene3D" id="3.30.2350.10">
    <property type="entry name" value="Pseudouridine synthase"/>
    <property type="match status" value="1"/>
</dbReference>
<dbReference type="Proteomes" id="UP000005753">
    <property type="component" value="Chromosome"/>
</dbReference>
<dbReference type="PANTHER" id="PTHR21600">
    <property type="entry name" value="MITOCHONDRIAL RNA PSEUDOURIDINE SYNTHASE"/>
    <property type="match status" value="1"/>
</dbReference>
<evidence type="ECO:0000256" key="6">
    <source>
        <dbReference type="PROSITE-ProRule" id="PRU00182"/>
    </source>
</evidence>
<dbReference type="GO" id="GO:0009982">
    <property type="term" value="F:pseudouridine synthase activity"/>
    <property type="evidence" value="ECO:0007669"/>
    <property type="project" value="InterPro"/>
</dbReference>
<dbReference type="InterPro" id="IPR050188">
    <property type="entry name" value="RluA_PseudoU_synthase"/>
</dbReference>
<dbReference type="GO" id="GO:0140098">
    <property type="term" value="F:catalytic activity, acting on RNA"/>
    <property type="evidence" value="ECO:0007669"/>
    <property type="project" value="UniProtKB-ARBA"/>
</dbReference>
<dbReference type="HOGENOM" id="CLU_016902_1_0_9"/>
<dbReference type="PANTHER" id="PTHR21600:SF83">
    <property type="entry name" value="PSEUDOURIDYLATE SYNTHASE RPUSD4, MITOCHONDRIAL"/>
    <property type="match status" value="1"/>
</dbReference>
<gene>
    <name evidence="9" type="ORF">EubceDRAFT1_0228</name>
</gene>
<dbReference type="InterPro" id="IPR006224">
    <property type="entry name" value="PsdUridine_synth_RluA-like_CS"/>
</dbReference>
<dbReference type="STRING" id="633697.EubceDRAFT1_0228"/>
<evidence type="ECO:0000256" key="5">
    <source>
        <dbReference type="ARBA" id="ARBA00033164"/>
    </source>
</evidence>
<dbReference type="eggNOG" id="COG0564">
    <property type="taxonomic scope" value="Bacteria"/>
</dbReference>
<dbReference type="InterPro" id="IPR020103">
    <property type="entry name" value="PsdUridine_synth_cat_dom_sf"/>
</dbReference>
<evidence type="ECO:0000256" key="2">
    <source>
        <dbReference type="ARBA" id="ARBA00010876"/>
    </source>
</evidence>
<dbReference type="PROSITE" id="PS01129">
    <property type="entry name" value="PSI_RLU"/>
    <property type="match status" value="1"/>
</dbReference>
<dbReference type="OrthoDB" id="9807829at2"/>
<feature type="domain" description="Pseudouridine synthase RsuA/RluA-like" evidence="8">
    <location>
        <begin position="139"/>
        <end position="297"/>
    </location>
</feature>
<proteinExistence type="inferred from homology"/>
<keyword evidence="6" id="KW-0694">RNA-binding</keyword>
<sequence length="370" mass="41688">MREIRIGREIASQRLDKFLQRYLPEAGTGLLYKQLRKKNITLNGGKAGGKELLSEGDVVRIWFSEETLEKLSGGKGVSFSGTPADDRRALESENGTKNVTGGNVSRRTAGKKSPDKRTDRKQKRVKRLTPEMIVYEDEDIILINKPAGILSQKAKPEDVSLNEMLQSYLFEKGELTEGKLKFYSPSVVNRIDRNTSGLVLGAKNLAAAREMSEMLRNRTLQKYYYALVNGQVKEKEHVRAWLVKDKAKNQVKIYDHPVDGADLIETVYEPMAKVERYTLLRVELLTGKTHQIRAHLSFIGHSLVGDVKYGQKSMNSATREHTGLSRQFLHAEKVIFPDTDGALKSLSGRCFRAPLPADLQKTLEIFGIRL</sequence>
<keyword evidence="3" id="KW-0413">Isomerase</keyword>
<accession>I5AQL5</accession>
<evidence type="ECO:0000313" key="10">
    <source>
        <dbReference type="Proteomes" id="UP000005753"/>
    </source>
</evidence>
<dbReference type="AlphaFoldDB" id="I5AQL5"/>
<comment type="similarity">
    <text evidence="2">Belongs to the pseudouridine synthase RluA family.</text>
</comment>
<dbReference type="GO" id="GO:0001522">
    <property type="term" value="P:pseudouridine synthesis"/>
    <property type="evidence" value="ECO:0007669"/>
    <property type="project" value="InterPro"/>
</dbReference>
<dbReference type="EMBL" id="CM001487">
    <property type="protein sequence ID" value="EIM56088.1"/>
    <property type="molecule type" value="Genomic_DNA"/>
</dbReference>